<evidence type="ECO:0000259" key="3">
    <source>
        <dbReference type="Pfam" id="PF13399"/>
    </source>
</evidence>
<evidence type="ECO:0000259" key="2">
    <source>
        <dbReference type="Pfam" id="PF03816"/>
    </source>
</evidence>
<dbReference type="NCBIfam" id="TIGR00350">
    <property type="entry name" value="lytR_cpsA_psr"/>
    <property type="match status" value="1"/>
</dbReference>
<proteinExistence type="inferred from homology"/>
<accession>A0A8K1ZYT1</accession>
<sequence>MTISAVLGAGVAMLVPIPSDSGNAADGSFAISDLFRKGFQYGVSRPVNILVMGVDDNPDAPPDSPEAFQSRSDTMLLVRINPRTDQVSILSIPRDTQVDISGYGTTKMNHANWYGGAELALDVVSQTLNGVSIDRYVRVNTEAFRELVDVVGGVEVHVPQRMYYVDQTQGLTIDLQPGQQVLNGEQAEGFVRFRQDDLGDIGRAQRQQMVLAALQKRLVNPLTLPRLPQVMAVLQKYIDTDLSLGELLALMQFGLQLKSDQTQMVLLPGRFSGAEEYELSYWLLDLERMDRVMQTYFDVSPPVGYEVVPMDPTYDYSLRIVVQNASGNPDGGYKMVDYLYSRGFHNVELASEDWSQVLTDTQIIPQWGALKPANRIQGLLDQSKVAVNSTGLLDSDLTVRVGYNWLASRQARSVR</sequence>
<dbReference type="InterPro" id="IPR050922">
    <property type="entry name" value="LytR/CpsA/Psr_CW_biosynth"/>
</dbReference>
<evidence type="ECO:0000313" key="5">
    <source>
        <dbReference type="Proteomes" id="UP000607397"/>
    </source>
</evidence>
<dbReference type="Gene3D" id="3.40.630.190">
    <property type="entry name" value="LCP protein"/>
    <property type="match status" value="1"/>
</dbReference>
<feature type="domain" description="Cell envelope-related transcriptional attenuator" evidence="2">
    <location>
        <begin position="71"/>
        <end position="218"/>
    </location>
</feature>
<dbReference type="Pfam" id="PF03816">
    <property type="entry name" value="LytR_cpsA_psr"/>
    <property type="match status" value="1"/>
</dbReference>
<comment type="similarity">
    <text evidence="1">Belongs to the LytR/CpsA/Psr (LCP) family.</text>
</comment>
<dbReference type="EMBL" id="WVIC01000011">
    <property type="protein sequence ID" value="NCJ06332.1"/>
    <property type="molecule type" value="Genomic_DNA"/>
</dbReference>
<dbReference type="Proteomes" id="UP000607397">
    <property type="component" value="Unassembled WGS sequence"/>
</dbReference>
<keyword evidence="5" id="KW-1185">Reference proteome</keyword>
<comment type="caution">
    <text evidence="4">The sequence shown here is derived from an EMBL/GenBank/DDBJ whole genome shotgun (WGS) entry which is preliminary data.</text>
</comment>
<evidence type="ECO:0000313" key="4">
    <source>
        <dbReference type="EMBL" id="NCJ06332.1"/>
    </source>
</evidence>
<protein>
    <submittedName>
        <fullName evidence="4">LytR family transcriptional regulator</fullName>
    </submittedName>
</protein>
<evidence type="ECO:0000256" key="1">
    <source>
        <dbReference type="ARBA" id="ARBA00006068"/>
    </source>
</evidence>
<dbReference type="InterPro" id="IPR027381">
    <property type="entry name" value="LytR/CpsA/Psr_C"/>
</dbReference>
<gene>
    <name evidence="4" type="ORF">GS597_07365</name>
</gene>
<dbReference type="PANTHER" id="PTHR33392">
    <property type="entry name" value="POLYISOPRENYL-TEICHOIC ACID--PEPTIDOGLYCAN TEICHOIC ACID TRANSFERASE TAGU"/>
    <property type="match status" value="1"/>
</dbReference>
<name>A0A8K1ZYT1_9CYAN</name>
<reference evidence="4" key="1">
    <citation type="submission" date="2019-12" db="EMBL/GenBank/DDBJ databases">
        <title>High-Quality draft genome sequences of three cyanobacteria isolated from the limestone walls of the Old Cathedral of Coimbra.</title>
        <authorList>
            <person name="Tiago I."/>
            <person name="Soares F."/>
            <person name="Portugal A."/>
        </authorList>
    </citation>
    <scope>NUCLEOTIDE SEQUENCE [LARGE SCALE GENOMIC DNA]</scope>
    <source>
        <strain evidence="4">C</strain>
    </source>
</reference>
<dbReference type="PANTHER" id="PTHR33392:SF6">
    <property type="entry name" value="POLYISOPRENYL-TEICHOIC ACID--PEPTIDOGLYCAN TEICHOIC ACID TRANSFERASE TAGU"/>
    <property type="match status" value="1"/>
</dbReference>
<organism evidence="4 5">
    <name type="scientific">Petrachloros mirabilis ULC683</name>
    <dbReference type="NCBI Taxonomy" id="2781853"/>
    <lineage>
        <taxon>Bacteria</taxon>
        <taxon>Bacillati</taxon>
        <taxon>Cyanobacteriota</taxon>
        <taxon>Cyanophyceae</taxon>
        <taxon>Synechococcales</taxon>
        <taxon>Petrachlorosaceae</taxon>
        <taxon>Petrachloros</taxon>
        <taxon>Petrachloros mirabilis</taxon>
    </lineage>
</organism>
<feature type="domain" description="LytR/CpsA/Psr regulator C-terminal" evidence="3">
    <location>
        <begin position="318"/>
        <end position="405"/>
    </location>
</feature>
<dbReference type="AlphaFoldDB" id="A0A8K1ZYT1"/>
<dbReference type="Pfam" id="PF13399">
    <property type="entry name" value="LytR_C"/>
    <property type="match status" value="1"/>
</dbReference>
<dbReference type="InterPro" id="IPR004474">
    <property type="entry name" value="LytR_CpsA_psr"/>
</dbReference>